<sequence length="133" mass="14538">MESEDIRIIRPAAVLDERLALTVVKELERLDVTLGGVWNATTSLWQRYDRPWDGLDGTRGSAELIGSIAVMYDTPARRQITIYKVTATEFGIASGWTVDGICDEALASAGITLATCPRADLTSPPPSDPFRSR</sequence>
<evidence type="ECO:0000313" key="1">
    <source>
        <dbReference type="EMBL" id="CAB4873570.1"/>
    </source>
</evidence>
<name>A0A6J7DX18_9ZZZZ</name>
<gene>
    <name evidence="1" type="ORF">UFOPK3401_00944</name>
</gene>
<dbReference type="AlphaFoldDB" id="A0A6J7DX18"/>
<organism evidence="1">
    <name type="scientific">freshwater metagenome</name>
    <dbReference type="NCBI Taxonomy" id="449393"/>
    <lineage>
        <taxon>unclassified sequences</taxon>
        <taxon>metagenomes</taxon>
        <taxon>ecological metagenomes</taxon>
    </lineage>
</organism>
<proteinExistence type="predicted"/>
<dbReference type="EMBL" id="CAFBLM010000040">
    <property type="protein sequence ID" value="CAB4873570.1"/>
    <property type="molecule type" value="Genomic_DNA"/>
</dbReference>
<accession>A0A6J7DX18</accession>
<reference evidence="1" key="1">
    <citation type="submission" date="2020-05" db="EMBL/GenBank/DDBJ databases">
        <authorList>
            <person name="Chiriac C."/>
            <person name="Salcher M."/>
            <person name="Ghai R."/>
            <person name="Kavagutti S V."/>
        </authorList>
    </citation>
    <scope>NUCLEOTIDE SEQUENCE</scope>
</reference>
<protein>
    <submittedName>
        <fullName evidence="1">Unannotated protein</fullName>
    </submittedName>
</protein>